<dbReference type="Pfam" id="PF01965">
    <property type="entry name" value="DJ-1_PfpI"/>
    <property type="match status" value="1"/>
</dbReference>
<proteinExistence type="predicted"/>
<sequence length="207" mass="22282">MTTKTVHLALYDQLADWEFGYATARINDPAFQKQPDRYQVRTVGLTRDPITSMGGLTVTPDLALSDVDPADSALLLLPGANSWADGGNAEFAQAARRWLDAGVPVAAICGATVGLAAEGLLDDRPHTGNMLEELLPVEGYRGADHYRQERAVRSNGLITAGADSALEFAREILAELDVYEPAVLEAWYGLFSSGDPQWFGKLMAAVS</sequence>
<dbReference type="AlphaFoldDB" id="A0A495X6I7"/>
<dbReference type="GO" id="GO:0008233">
    <property type="term" value="F:peptidase activity"/>
    <property type="evidence" value="ECO:0007669"/>
    <property type="project" value="UniProtKB-KW"/>
</dbReference>
<feature type="domain" description="DJ-1/PfpI" evidence="1">
    <location>
        <begin position="5"/>
        <end position="174"/>
    </location>
</feature>
<evidence type="ECO:0000259" key="1">
    <source>
        <dbReference type="Pfam" id="PF01965"/>
    </source>
</evidence>
<dbReference type="InterPro" id="IPR050325">
    <property type="entry name" value="Prot/Nucl_acid_deglycase"/>
</dbReference>
<dbReference type="OrthoDB" id="6003696at2"/>
<name>A0A495X6I7_9PSEU</name>
<keyword evidence="2" id="KW-0378">Hydrolase</keyword>
<keyword evidence="3" id="KW-1185">Reference proteome</keyword>
<dbReference type="GO" id="GO:0005737">
    <property type="term" value="C:cytoplasm"/>
    <property type="evidence" value="ECO:0007669"/>
    <property type="project" value="TreeGrafter"/>
</dbReference>
<protein>
    <submittedName>
        <fullName evidence="2">Putative intracellular protease/amidase</fullName>
    </submittedName>
</protein>
<reference evidence="2 3" key="1">
    <citation type="submission" date="2018-10" db="EMBL/GenBank/DDBJ databases">
        <title>Sequencing the genomes of 1000 actinobacteria strains.</title>
        <authorList>
            <person name="Klenk H.-P."/>
        </authorList>
    </citation>
    <scope>NUCLEOTIDE SEQUENCE [LARGE SCALE GENOMIC DNA]</scope>
    <source>
        <strain evidence="2 3">DSM 43911</strain>
    </source>
</reference>
<evidence type="ECO:0000313" key="3">
    <source>
        <dbReference type="Proteomes" id="UP000272729"/>
    </source>
</evidence>
<evidence type="ECO:0000313" key="2">
    <source>
        <dbReference type="EMBL" id="RKT70021.1"/>
    </source>
</evidence>
<dbReference type="PANTHER" id="PTHR48094:SF19">
    <property type="entry name" value="DJ-1_PFPI DOMAIN-CONTAINING PROTEIN"/>
    <property type="match status" value="1"/>
</dbReference>
<dbReference type="RefSeq" id="WP_121222206.1">
    <property type="nucleotide sequence ID" value="NZ_JBIUBA010000010.1"/>
</dbReference>
<organism evidence="2 3">
    <name type="scientific">Saccharothrix variisporea</name>
    <dbReference type="NCBI Taxonomy" id="543527"/>
    <lineage>
        <taxon>Bacteria</taxon>
        <taxon>Bacillati</taxon>
        <taxon>Actinomycetota</taxon>
        <taxon>Actinomycetes</taxon>
        <taxon>Pseudonocardiales</taxon>
        <taxon>Pseudonocardiaceae</taxon>
        <taxon>Saccharothrix</taxon>
    </lineage>
</organism>
<gene>
    <name evidence="2" type="ORF">DFJ66_3262</name>
</gene>
<comment type="caution">
    <text evidence="2">The sequence shown here is derived from an EMBL/GenBank/DDBJ whole genome shotgun (WGS) entry which is preliminary data.</text>
</comment>
<dbReference type="Gene3D" id="3.40.50.880">
    <property type="match status" value="1"/>
</dbReference>
<dbReference type="InterPro" id="IPR029062">
    <property type="entry name" value="Class_I_gatase-like"/>
</dbReference>
<dbReference type="CDD" id="cd03140">
    <property type="entry name" value="GATase1_PfpI_3"/>
    <property type="match status" value="1"/>
</dbReference>
<dbReference type="Proteomes" id="UP000272729">
    <property type="component" value="Unassembled WGS sequence"/>
</dbReference>
<accession>A0A495X6I7</accession>
<keyword evidence="2" id="KW-0645">Protease</keyword>
<dbReference type="InterPro" id="IPR002818">
    <property type="entry name" value="DJ-1/PfpI"/>
</dbReference>
<dbReference type="GO" id="GO:0006508">
    <property type="term" value="P:proteolysis"/>
    <property type="evidence" value="ECO:0007669"/>
    <property type="project" value="UniProtKB-KW"/>
</dbReference>
<dbReference type="EMBL" id="RBXR01000001">
    <property type="protein sequence ID" value="RKT70021.1"/>
    <property type="molecule type" value="Genomic_DNA"/>
</dbReference>
<dbReference type="PANTHER" id="PTHR48094">
    <property type="entry name" value="PROTEIN/NUCLEIC ACID DEGLYCASE DJ-1-RELATED"/>
    <property type="match status" value="1"/>
</dbReference>
<dbReference type="SUPFAM" id="SSF52317">
    <property type="entry name" value="Class I glutamine amidotransferase-like"/>
    <property type="match status" value="1"/>
</dbReference>